<proteinExistence type="predicted"/>
<dbReference type="GO" id="GO:0016020">
    <property type="term" value="C:membrane"/>
    <property type="evidence" value="ECO:0007669"/>
    <property type="project" value="UniProtKB-SubCell"/>
</dbReference>
<comment type="caution">
    <text evidence="6">The sequence shown here is derived from an EMBL/GenBank/DDBJ whole genome shotgun (WGS) entry which is preliminary data.</text>
</comment>
<gene>
    <name evidence="6" type="ORF">CP500_003665</name>
</gene>
<evidence type="ECO:0000256" key="4">
    <source>
        <dbReference type="ARBA" id="ARBA00023136"/>
    </source>
</evidence>
<accession>A0A2G4F4P3</accession>
<dbReference type="EMBL" id="NXIB02000013">
    <property type="protein sequence ID" value="PHX56720.1"/>
    <property type="molecule type" value="Genomic_DNA"/>
</dbReference>
<dbReference type="Proteomes" id="UP000226442">
    <property type="component" value="Unassembled WGS sequence"/>
</dbReference>
<dbReference type="SUPFAM" id="SSF161084">
    <property type="entry name" value="MAPEG domain-like"/>
    <property type="match status" value="1"/>
</dbReference>
<evidence type="ECO:0000256" key="3">
    <source>
        <dbReference type="ARBA" id="ARBA00022989"/>
    </source>
</evidence>
<dbReference type="InterPro" id="IPR023352">
    <property type="entry name" value="MAPEG-like_dom_sf"/>
</dbReference>
<evidence type="ECO:0000256" key="1">
    <source>
        <dbReference type="ARBA" id="ARBA00004370"/>
    </source>
</evidence>
<keyword evidence="7" id="KW-1185">Reference proteome</keyword>
<sequence length="50" mass="5836">MYFSLFVSSRIIHTVAYIRGLQPLRNIVYQLGILVMFALCSHIVWTVFMS</sequence>
<dbReference type="OrthoDB" id="6365081at2"/>
<keyword evidence="3 5" id="KW-1133">Transmembrane helix</keyword>
<dbReference type="RefSeq" id="WP_096828051.1">
    <property type="nucleotide sequence ID" value="NZ_NXIB02000013.1"/>
</dbReference>
<evidence type="ECO:0000256" key="5">
    <source>
        <dbReference type="SAM" id="Phobius"/>
    </source>
</evidence>
<comment type="subcellular location">
    <subcellularLocation>
        <location evidence="1">Membrane</location>
    </subcellularLocation>
</comment>
<evidence type="ECO:0000313" key="6">
    <source>
        <dbReference type="EMBL" id="PHX56720.1"/>
    </source>
</evidence>
<keyword evidence="2 5" id="KW-0812">Transmembrane</keyword>
<dbReference type="InterPro" id="IPR001129">
    <property type="entry name" value="Membr-assoc_MAPEG"/>
</dbReference>
<protein>
    <submittedName>
        <fullName evidence="6">Uncharacterized protein</fullName>
    </submittedName>
</protein>
<evidence type="ECO:0000256" key="2">
    <source>
        <dbReference type="ARBA" id="ARBA00022692"/>
    </source>
</evidence>
<name>A0A2G4F4P3_9CYAN</name>
<keyword evidence="4 5" id="KW-0472">Membrane</keyword>
<dbReference type="Gene3D" id="1.20.120.550">
    <property type="entry name" value="Membrane associated eicosanoid/glutathione metabolism-like domain"/>
    <property type="match status" value="1"/>
</dbReference>
<organism evidence="6 7">
    <name type="scientific">Tychonema bourrellyi FEM_GT703</name>
    <dbReference type="NCBI Taxonomy" id="2040638"/>
    <lineage>
        <taxon>Bacteria</taxon>
        <taxon>Bacillati</taxon>
        <taxon>Cyanobacteriota</taxon>
        <taxon>Cyanophyceae</taxon>
        <taxon>Oscillatoriophycideae</taxon>
        <taxon>Oscillatoriales</taxon>
        <taxon>Microcoleaceae</taxon>
        <taxon>Tychonema</taxon>
    </lineage>
</organism>
<evidence type="ECO:0000313" key="7">
    <source>
        <dbReference type="Proteomes" id="UP000226442"/>
    </source>
</evidence>
<reference evidence="6" key="1">
    <citation type="submission" date="2017-10" db="EMBL/GenBank/DDBJ databases">
        <title>Draft genome sequence of the planktic cyanobacteria Tychonema bourrellyi isolated from alpine lentic freshwater.</title>
        <authorList>
            <person name="Tett A."/>
            <person name="Armanini F."/>
            <person name="Asnicar F."/>
            <person name="Boscaini A."/>
            <person name="Pasolli E."/>
            <person name="Zolfo M."/>
            <person name="Donati C."/>
            <person name="Salmaso N."/>
            <person name="Segata N."/>
        </authorList>
    </citation>
    <scope>NUCLEOTIDE SEQUENCE</scope>
    <source>
        <strain evidence="6">FEM_GT703</strain>
    </source>
</reference>
<dbReference type="AlphaFoldDB" id="A0A2G4F4P3"/>
<feature type="transmembrane region" description="Helical" evidence="5">
    <location>
        <begin position="27"/>
        <end position="48"/>
    </location>
</feature>
<dbReference type="Pfam" id="PF01124">
    <property type="entry name" value="MAPEG"/>
    <property type="match status" value="1"/>
</dbReference>